<dbReference type="PROSITE" id="PS50084">
    <property type="entry name" value="KH_TYPE_1"/>
    <property type="match status" value="1"/>
</dbReference>
<dbReference type="InterPro" id="IPR047368">
    <property type="entry name" value="KH-I_AKAP1"/>
</dbReference>
<dbReference type="AlphaFoldDB" id="A0AAV1PXS0"/>
<evidence type="ECO:0000313" key="6">
    <source>
        <dbReference type="Proteomes" id="UP001314229"/>
    </source>
</evidence>
<feature type="region of interest" description="Disordered" evidence="2">
    <location>
        <begin position="177"/>
        <end position="216"/>
    </location>
</feature>
<comment type="caution">
    <text evidence="5">The sequence shown here is derived from an EMBL/GenBank/DDBJ whole genome shotgun (WGS) entry which is preliminary data.</text>
</comment>
<dbReference type="InterPro" id="IPR047367">
    <property type="entry name" value="Tudor_AKAP1"/>
</dbReference>
<dbReference type="CDD" id="cd20407">
    <property type="entry name" value="Tudor_AKAP1"/>
    <property type="match status" value="1"/>
</dbReference>
<dbReference type="InterPro" id="IPR002999">
    <property type="entry name" value="Tudor"/>
</dbReference>
<feature type="compositionally biased region" description="Polar residues" evidence="2">
    <location>
        <begin position="47"/>
        <end position="56"/>
    </location>
</feature>
<evidence type="ECO:0000259" key="4">
    <source>
        <dbReference type="PROSITE" id="PS50304"/>
    </source>
</evidence>
<dbReference type="Gene3D" id="3.30.1370.10">
    <property type="entry name" value="K Homology domain, type 1"/>
    <property type="match status" value="1"/>
</dbReference>
<keyword evidence="3" id="KW-0472">Membrane</keyword>
<dbReference type="Pfam" id="PF00013">
    <property type="entry name" value="KH_1"/>
    <property type="match status" value="1"/>
</dbReference>
<keyword evidence="5" id="KW-0418">Kinase</keyword>
<dbReference type="GO" id="GO:0016020">
    <property type="term" value="C:membrane"/>
    <property type="evidence" value="ECO:0007669"/>
    <property type="project" value="TreeGrafter"/>
</dbReference>
<dbReference type="PANTHER" id="PTHR22948">
    <property type="entry name" value="TUDOR DOMAIN CONTAINING PROTEIN"/>
    <property type="match status" value="1"/>
</dbReference>
<feature type="domain" description="Tudor" evidence="4">
    <location>
        <begin position="714"/>
        <end position="773"/>
    </location>
</feature>
<dbReference type="Proteomes" id="UP001314229">
    <property type="component" value="Unassembled WGS sequence"/>
</dbReference>
<reference evidence="5 6" key="1">
    <citation type="submission" date="2024-01" db="EMBL/GenBank/DDBJ databases">
        <authorList>
            <person name="Alioto T."/>
            <person name="Alioto T."/>
            <person name="Gomez Garrido J."/>
        </authorList>
    </citation>
    <scope>NUCLEOTIDE SEQUENCE [LARGE SCALE GENOMIC DNA]</scope>
</reference>
<dbReference type="GO" id="GO:0016301">
    <property type="term" value="F:kinase activity"/>
    <property type="evidence" value="ECO:0007669"/>
    <property type="project" value="UniProtKB-KW"/>
</dbReference>
<keyword evidence="1" id="KW-0694">RNA-binding</keyword>
<dbReference type="GO" id="GO:0005739">
    <property type="term" value="C:mitochondrion"/>
    <property type="evidence" value="ECO:0007669"/>
    <property type="project" value="UniProtKB-ARBA"/>
</dbReference>
<feature type="compositionally biased region" description="Basic and acidic residues" evidence="2">
    <location>
        <begin position="191"/>
        <end position="208"/>
    </location>
</feature>
<dbReference type="SMART" id="SM00333">
    <property type="entry name" value="TUDOR"/>
    <property type="match status" value="1"/>
</dbReference>
<gene>
    <name evidence="5" type="ORF">FSCOSCO3_A029983</name>
</gene>
<dbReference type="SMART" id="SM00322">
    <property type="entry name" value="KH"/>
    <property type="match status" value="1"/>
</dbReference>
<dbReference type="SUPFAM" id="SSF63748">
    <property type="entry name" value="Tudor/PWWP/MBT"/>
    <property type="match status" value="1"/>
</dbReference>
<dbReference type="Pfam" id="PF00567">
    <property type="entry name" value="TUDOR"/>
    <property type="match status" value="1"/>
</dbReference>
<proteinExistence type="predicted"/>
<name>A0AAV1PXS0_SCOSC</name>
<dbReference type="PANTHER" id="PTHR22948:SF65">
    <property type="entry name" value="A-KINASE ANCHORING PROTEIN 1"/>
    <property type="match status" value="1"/>
</dbReference>
<evidence type="ECO:0000256" key="1">
    <source>
        <dbReference type="PROSITE-ProRule" id="PRU00117"/>
    </source>
</evidence>
<organism evidence="5 6">
    <name type="scientific">Scomber scombrus</name>
    <name type="common">Atlantic mackerel</name>
    <name type="synonym">Scomber vernalis</name>
    <dbReference type="NCBI Taxonomy" id="13677"/>
    <lineage>
        <taxon>Eukaryota</taxon>
        <taxon>Metazoa</taxon>
        <taxon>Chordata</taxon>
        <taxon>Craniata</taxon>
        <taxon>Vertebrata</taxon>
        <taxon>Euteleostomi</taxon>
        <taxon>Actinopterygii</taxon>
        <taxon>Neopterygii</taxon>
        <taxon>Teleostei</taxon>
        <taxon>Neoteleostei</taxon>
        <taxon>Acanthomorphata</taxon>
        <taxon>Pelagiaria</taxon>
        <taxon>Scombriformes</taxon>
        <taxon>Scombridae</taxon>
        <taxon>Scomber</taxon>
    </lineage>
</organism>
<feature type="region of interest" description="Disordered" evidence="2">
    <location>
        <begin position="37"/>
        <end position="110"/>
    </location>
</feature>
<dbReference type="InterPro" id="IPR036612">
    <property type="entry name" value="KH_dom_type_1_sf"/>
</dbReference>
<keyword evidence="3" id="KW-1133">Transmembrane helix</keyword>
<protein>
    <submittedName>
        <fullName evidence="5">A kinase (PRKA) anchor protein 1b</fullName>
    </submittedName>
</protein>
<keyword evidence="3" id="KW-0812">Transmembrane</keyword>
<dbReference type="InterPro" id="IPR035437">
    <property type="entry name" value="SNase_OB-fold_sf"/>
</dbReference>
<dbReference type="InterPro" id="IPR004087">
    <property type="entry name" value="KH_dom"/>
</dbReference>
<dbReference type="PROSITE" id="PS50304">
    <property type="entry name" value="TUDOR"/>
    <property type="match status" value="1"/>
</dbReference>
<dbReference type="SUPFAM" id="SSF54791">
    <property type="entry name" value="Eukaryotic type KH-domain (KH-domain type I)"/>
    <property type="match status" value="1"/>
</dbReference>
<evidence type="ECO:0000313" key="5">
    <source>
        <dbReference type="EMBL" id="CAK6976716.1"/>
    </source>
</evidence>
<dbReference type="CDD" id="cd22395">
    <property type="entry name" value="KH-I_AKAP1"/>
    <property type="match status" value="1"/>
</dbReference>
<dbReference type="EMBL" id="CAWUFR010000361">
    <property type="protein sequence ID" value="CAK6976716.1"/>
    <property type="molecule type" value="Genomic_DNA"/>
</dbReference>
<dbReference type="InterPro" id="IPR004088">
    <property type="entry name" value="KH_dom_type_1"/>
</dbReference>
<keyword evidence="6" id="KW-1185">Reference proteome</keyword>
<dbReference type="Gene3D" id="2.40.50.90">
    <property type="match status" value="1"/>
</dbReference>
<evidence type="ECO:0000256" key="3">
    <source>
        <dbReference type="SAM" id="Phobius"/>
    </source>
</evidence>
<dbReference type="GO" id="GO:0003723">
    <property type="term" value="F:RNA binding"/>
    <property type="evidence" value="ECO:0007669"/>
    <property type="project" value="UniProtKB-UniRule"/>
</dbReference>
<feature type="compositionally biased region" description="Polar residues" evidence="2">
    <location>
        <begin position="179"/>
        <end position="190"/>
    </location>
</feature>
<dbReference type="GO" id="GO:0034237">
    <property type="term" value="F:protein kinase A regulatory subunit binding"/>
    <property type="evidence" value="ECO:0007669"/>
    <property type="project" value="TreeGrafter"/>
</dbReference>
<dbReference type="Gene3D" id="2.30.30.140">
    <property type="match status" value="1"/>
</dbReference>
<evidence type="ECO:0000256" key="2">
    <source>
        <dbReference type="SAM" id="MobiDB-lite"/>
    </source>
</evidence>
<sequence>MPLRFRSVVPYTLPGVLALIGWWWYISRKKERLIIHDSPEGDPTNVALRTSPSEGSNGLVEKGTVSPTDTHRPPTVNNQRTEHDKSQIHVQDTEAAPALDQSSEEASHHLGKIRQEVHKPAVSAVPPHREEGGLQVSLKDHEELQRIPASVLATEPDKLLTRDSNSTPKATVEEVILPCQSTKVTSSSPTDAHRSDAERPEPEGEVAKHHSSISGQDEMVVCAVTPAKVQRVNSSEADSLETPTSVQDFHQHILTSTPTSPAPAPALTTTQDCTTTSVTQEDIQVHSSSGEEQDLELLAAGLITEVISAATQEVLGVTSCQVTDKSQAGHPGCSSSTPLASDRLCYQQELITATQQHHHLLTSVPQVGHDSAEATQKEEQGVPNGCTSASVWEPVEVSHKVHQTNDVQRGHWPTPSHQAAQSAPLLNIKLKGDEASTLAEDSACSTCHSEDGISSEDLQNSTFDNQMDVIQVTDLSVREATPPQSLAESATEATVLALTEESEVDVKRLDGMVLRNGAHGTCELETDQSGGSDVNSMDSVDSGCTMGAGEIQSNHAASSSSELIIWEIEVPKHLVGRLIGKQGRYVSFLKQNSGSKIYISTLPYTQEFQICHIEGTQQQVDKALSLIGKKFKDLDLTNLYAPPPPPLTLPSLPMTSWLLLPSGVTVEVIVVNIVSAGHVFVQQHTHPTYHALRSLDQQMFLCYSQPGTPALPSPAEVGVICAAPAVEGAWWRAQVITFYKETNEAEIRYVDYGGYDRVKIDSLRQIRSDFVTLPFQGAEVLLDNIAPLPGEDRFSPEATSAMEEMTRGVALLAQVSNYDNNTGLPLVHLWNMVGEEVVSVNRSLAERGLAVWVDGF</sequence>
<keyword evidence="5" id="KW-0808">Transferase</keyword>
<accession>A0AAV1PXS0</accession>
<feature type="transmembrane region" description="Helical" evidence="3">
    <location>
        <begin position="7"/>
        <end position="25"/>
    </location>
</feature>
<dbReference type="InterPro" id="IPR050621">
    <property type="entry name" value="Tudor_domain_containing"/>
</dbReference>